<comment type="caution">
    <text evidence="2">The sequence shown here is derived from an EMBL/GenBank/DDBJ whole genome shotgun (WGS) entry which is preliminary data.</text>
</comment>
<feature type="non-terminal residue" evidence="2">
    <location>
        <position position="1"/>
    </location>
</feature>
<dbReference type="Proteomes" id="UP000265520">
    <property type="component" value="Unassembled WGS sequence"/>
</dbReference>
<name>A0A392R7P3_9FABA</name>
<keyword evidence="3" id="KW-1185">Reference proteome</keyword>
<evidence type="ECO:0000313" key="2">
    <source>
        <dbReference type="EMBL" id="MCI32623.1"/>
    </source>
</evidence>
<proteinExistence type="predicted"/>
<accession>A0A392R7P3</accession>
<sequence>IKRKGWGVLVQPERNINIDIVREFYADAYSTEGNPIERVTWVRGRQIRYDRDAINTFLGDPFEAIPNELDAFGKQVARGNWDHNLIASYIFKEGKIDGSSVRFKRQDLLPEAQMWLLLILHNIIPKSHTYSAPMDISHLLWYLMTSKE</sequence>
<evidence type="ECO:0000313" key="3">
    <source>
        <dbReference type="Proteomes" id="UP000265520"/>
    </source>
</evidence>
<dbReference type="EMBL" id="LXQA010197335">
    <property type="protein sequence ID" value="MCI32623.1"/>
    <property type="molecule type" value="Genomic_DNA"/>
</dbReference>
<dbReference type="InterPro" id="IPR046796">
    <property type="entry name" value="Transposase_32_dom"/>
</dbReference>
<organism evidence="2 3">
    <name type="scientific">Trifolium medium</name>
    <dbReference type="NCBI Taxonomy" id="97028"/>
    <lineage>
        <taxon>Eukaryota</taxon>
        <taxon>Viridiplantae</taxon>
        <taxon>Streptophyta</taxon>
        <taxon>Embryophyta</taxon>
        <taxon>Tracheophyta</taxon>
        <taxon>Spermatophyta</taxon>
        <taxon>Magnoliopsida</taxon>
        <taxon>eudicotyledons</taxon>
        <taxon>Gunneridae</taxon>
        <taxon>Pentapetalae</taxon>
        <taxon>rosids</taxon>
        <taxon>fabids</taxon>
        <taxon>Fabales</taxon>
        <taxon>Fabaceae</taxon>
        <taxon>Papilionoideae</taxon>
        <taxon>50 kb inversion clade</taxon>
        <taxon>NPAAA clade</taxon>
        <taxon>Hologalegina</taxon>
        <taxon>IRL clade</taxon>
        <taxon>Trifolieae</taxon>
        <taxon>Trifolium</taxon>
    </lineage>
</organism>
<feature type="non-terminal residue" evidence="2">
    <location>
        <position position="148"/>
    </location>
</feature>
<dbReference type="Pfam" id="PF20167">
    <property type="entry name" value="Transposase_32"/>
    <property type="match status" value="1"/>
</dbReference>
<reference evidence="2 3" key="1">
    <citation type="journal article" date="2018" name="Front. Plant Sci.">
        <title>Red Clover (Trifolium pratense) and Zigzag Clover (T. medium) - A Picture of Genomic Similarities and Differences.</title>
        <authorList>
            <person name="Dluhosova J."/>
            <person name="Istvanek J."/>
            <person name="Nedelnik J."/>
            <person name="Repkova J."/>
        </authorList>
    </citation>
    <scope>NUCLEOTIDE SEQUENCE [LARGE SCALE GENOMIC DNA]</scope>
    <source>
        <strain evidence="3">cv. 10/8</strain>
        <tissue evidence="2">Leaf</tissue>
    </source>
</reference>
<feature type="domain" description="Putative plant transposon protein" evidence="1">
    <location>
        <begin position="3"/>
        <end position="146"/>
    </location>
</feature>
<dbReference type="AlphaFoldDB" id="A0A392R7P3"/>
<evidence type="ECO:0000259" key="1">
    <source>
        <dbReference type="Pfam" id="PF20167"/>
    </source>
</evidence>
<protein>
    <recommendedName>
        <fullName evidence="1">Putative plant transposon protein domain-containing protein</fullName>
    </recommendedName>
</protein>